<dbReference type="InterPro" id="IPR006555">
    <property type="entry name" value="ATP-dep_Helicase_C"/>
</dbReference>
<dbReference type="GO" id="GO:0016818">
    <property type="term" value="F:hydrolase activity, acting on acid anhydrides, in phosphorus-containing anhydrides"/>
    <property type="evidence" value="ECO:0007669"/>
    <property type="project" value="InterPro"/>
</dbReference>
<dbReference type="GO" id="GO:0003677">
    <property type="term" value="F:DNA binding"/>
    <property type="evidence" value="ECO:0007669"/>
    <property type="project" value="UniProtKB-KW"/>
</dbReference>
<dbReference type="InterPro" id="IPR045028">
    <property type="entry name" value="DinG/Rad3-like"/>
</dbReference>
<evidence type="ECO:0000256" key="13">
    <source>
        <dbReference type="ARBA" id="ARBA00038058"/>
    </source>
</evidence>
<proteinExistence type="inferred from homology"/>
<dbReference type="Pfam" id="PF00270">
    <property type="entry name" value="DEAD"/>
    <property type="match status" value="1"/>
</dbReference>
<dbReference type="SMART" id="SM00491">
    <property type="entry name" value="HELICc2"/>
    <property type="match status" value="1"/>
</dbReference>
<dbReference type="PROSITE" id="PS51193">
    <property type="entry name" value="HELICASE_ATP_BIND_2"/>
    <property type="match status" value="1"/>
</dbReference>
<dbReference type="GO" id="GO:0005524">
    <property type="term" value="F:ATP binding"/>
    <property type="evidence" value="ECO:0007669"/>
    <property type="project" value="UniProtKB-KW"/>
</dbReference>
<reference evidence="15 16" key="1">
    <citation type="submission" date="2018-11" db="EMBL/GenBank/DDBJ databases">
        <title>Genomic Encyclopedia of Type Strains, Phase IV (KMG-IV): sequencing the most valuable type-strain genomes for metagenomic binning, comparative biology and taxonomic classification.</title>
        <authorList>
            <person name="Goeker M."/>
        </authorList>
    </citation>
    <scope>NUCLEOTIDE SEQUENCE [LARGE SCALE GENOMIC DNA]</scope>
    <source>
        <strain evidence="15 16">DSM 16974</strain>
    </source>
</reference>
<evidence type="ECO:0000256" key="7">
    <source>
        <dbReference type="ARBA" id="ARBA00022840"/>
    </source>
</evidence>
<dbReference type="InterPro" id="IPR027417">
    <property type="entry name" value="P-loop_NTPase"/>
</dbReference>
<evidence type="ECO:0000256" key="9">
    <source>
        <dbReference type="ARBA" id="ARBA00023014"/>
    </source>
</evidence>
<keyword evidence="7" id="KW-0067">ATP-binding</keyword>
<gene>
    <name evidence="15" type="ORF">EDC38_0744</name>
</gene>
<evidence type="ECO:0000256" key="5">
    <source>
        <dbReference type="ARBA" id="ARBA00022801"/>
    </source>
</evidence>
<keyword evidence="5" id="KW-0378">Hydrolase</keyword>
<dbReference type="RefSeq" id="WP_123637365.1">
    <property type="nucleotide sequence ID" value="NZ_RJUK01000001.1"/>
</dbReference>
<keyword evidence="3" id="KW-0547">Nucleotide-binding</keyword>
<evidence type="ECO:0000256" key="12">
    <source>
        <dbReference type="ARBA" id="ARBA00023235"/>
    </source>
</evidence>
<dbReference type="GO" id="GO:0006281">
    <property type="term" value="P:DNA repair"/>
    <property type="evidence" value="ECO:0007669"/>
    <property type="project" value="UniProtKB-KW"/>
</dbReference>
<evidence type="ECO:0000256" key="11">
    <source>
        <dbReference type="ARBA" id="ARBA00023204"/>
    </source>
</evidence>
<dbReference type="Pfam" id="PF06733">
    <property type="entry name" value="DEAD_2"/>
    <property type="match status" value="1"/>
</dbReference>
<dbReference type="InterPro" id="IPR011545">
    <property type="entry name" value="DEAD/DEAH_box_helicase_dom"/>
</dbReference>
<dbReference type="InterPro" id="IPR010614">
    <property type="entry name" value="RAD3-like_helicase_DEAD"/>
</dbReference>
<sequence length="758" mass="86332">MTDTTYTVSVRALCEFTAKRGDLDMRFTPSPSAREGMEGHLWVTRRRPDHYRAEVTLKGEYQNLTVRGRADGYDPEQGRLEEIKTFRGNLNLIPDNHRALHWAQAKVYGALLCAAQGLESVELALVYFDIVRQEEHHLTEHWSAEDLKAEFEAQCDAFILWAEQELAHRERRNLSAEELQFPYHDFRSGQRPLAEAVYQSAATGRCLLAEAPTGTGKTLGTLFPLIKALSTQSLDKVFFLTAKTPGRQLALDALQTLDLPELRTLELVAREKTCEHPDKACHGDSCPLAKGFYDRLPEARQAAARERCLDQARVRDIALAHDLCPYYLSQEMARWSDVIIGDYNYYFDQSAMLYALTQTHQWRTALLVDEAHNLIERARSMYSAALDQHRFRRTKKQAPKALKSRLESLHRSWNEFNRALPEEQDLVLQTEPPEPLIGQLQLTAAAITDYLAEHPFALDSELMQFYFDALQFLRIAELFDQRDFLCDIEWRPPPSGKGGKRKGTVIQLRNLIPAAQLKPRFEGAHSATLFSATLNPAGYYCDLLGLPDTVVAMTMPSPFNAEQVTVHTHRNLSTRYHDRARSIAPIAHLIAEQYEQQPGNYLAFFSSYDYLQQVHEHLRDHHPEVPTWAQERKMNEAARADFLAAFNERSSGVGFAVLGGAFGEGIDLPGKRLIGAFVATLGLPQMNPINNELKQRLEEQFGQGYDYAYLYPGLRKVVQAAGRVIRGEDDTGVIHLIDDRFAQPRIRRLLPEWWALER</sequence>
<dbReference type="GO" id="GO:0003678">
    <property type="term" value="F:DNA helicase activity"/>
    <property type="evidence" value="ECO:0007669"/>
    <property type="project" value="InterPro"/>
</dbReference>
<comment type="similarity">
    <text evidence="13">Belongs to the helicase family. DinG subfamily.</text>
</comment>
<evidence type="ECO:0000313" key="15">
    <source>
        <dbReference type="EMBL" id="ROQ20146.1"/>
    </source>
</evidence>
<keyword evidence="1" id="KW-0004">4Fe-4S</keyword>
<evidence type="ECO:0000259" key="14">
    <source>
        <dbReference type="PROSITE" id="PS51193"/>
    </source>
</evidence>
<accession>A0A3N1P5P8</accession>
<name>A0A3N1P5P8_9GAMM</name>
<evidence type="ECO:0000256" key="2">
    <source>
        <dbReference type="ARBA" id="ARBA00022723"/>
    </source>
</evidence>
<dbReference type="GO" id="GO:0051539">
    <property type="term" value="F:4 iron, 4 sulfur cluster binding"/>
    <property type="evidence" value="ECO:0007669"/>
    <property type="project" value="UniProtKB-KW"/>
</dbReference>
<dbReference type="Gene3D" id="3.40.50.300">
    <property type="entry name" value="P-loop containing nucleotide triphosphate hydrolases"/>
    <property type="match status" value="2"/>
</dbReference>
<keyword evidence="4" id="KW-0227">DNA damage</keyword>
<dbReference type="SUPFAM" id="SSF52540">
    <property type="entry name" value="P-loop containing nucleoside triphosphate hydrolases"/>
    <property type="match status" value="1"/>
</dbReference>
<dbReference type="InterPro" id="IPR014013">
    <property type="entry name" value="Helic_SF1/SF2_ATP-bd_DinG/Rad3"/>
</dbReference>
<evidence type="ECO:0000313" key="16">
    <source>
        <dbReference type="Proteomes" id="UP000273643"/>
    </source>
</evidence>
<keyword evidence="12" id="KW-0413">Isomerase</keyword>
<keyword evidence="2" id="KW-0479">Metal-binding</keyword>
<comment type="caution">
    <text evidence="15">The sequence shown here is derived from an EMBL/GenBank/DDBJ whole genome shotgun (WGS) entry which is preliminary data.</text>
</comment>
<dbReference type="InterPro" id="IPR006554">
    <property type="entry name" value="Helicase-like_DEXD_c2"/>
</dbReference>
<dbReference type="PANTHER" id="PTHR11472:SF34">
    <property type="entry name" value="REGULATOR OF TELOMERE ELONGATION HELICASE 1"/>
    <property type="match status" value="1"/>
</dbReference>
<keyword evidence="9" id="KW-0411">Iron-sulfur</keyword>
<dbReference type="SMART" id="SM00488">
    <property type="entry name" value="DEXDc2"/>
    <property type="match status" value="1"/>
</dbReference>
<dbReference type="GO" id="GO:0046872">
    <property type="term" value="F:metal ion binding"/>
    <property type="evidence" value="ECO:0007669"/>
    <property type="project" value="UniProtKB-KW"/>
</dbReference>
<feature type="domain" description="Helicase ATP-binding" evidence="14">
    <location>
        <begin position="176"/>
        <end position="431"/>
    </location>
</feature>
<dbReference type="Pfam" id="PF13307">
    <property type="entry name" value="Helicase_C_2"/>
    <property type="match status" value="1"/>
</dbReference>
<evidence type="ECO:0000256" key="1">
    <source>
        <dbReference type="ARBA" id="ARBA00022485"/>
    </source>
</evidence>
<keyword evidence="11" id="KW-0234">DNA repair</keyword>
<dbReference type="AlphaFoldDB" id="A0A3N1P5P8"/>
<dbReference type="PANTHER" id="PTHR11472">
    <property type="entry name" value="DNA REPAIR DEAD HELICASE RAD3/XP-D SUBFAMILY MEMBER"/>
    <property type="match status" value="1"/>
</dbReference>
<organism evidence="15 16">
    <name type="scientific">Marinimicrobium koreense</name>
    <dbReference type="NCBI Taxonomy" id="306545"/>
    <lineage>
        <taxon>Bacteria</taxon>
        <taxon>Pseudomonadati</taxon>
        <taxon>Pseudomonadota</taxon>
        <taxon>Gammaproteobacteria</taxon>
        <taxon>Cellvibrionales</taxon>
        <taxon>Cellvibrionaceae</taxon>
        <taxon>Marinimicrobium</taxon>
    </lineage>
</organism>
<dbReference type="Gene3D" id="3.90.320.10">
    <property type="match status" value="1"/>
</dbReference>
<keyword evidence="16" id="KW-1185">Reference proteome</keyword>
<keyword evidence="10" id="KW-0238">DNA-binding</keyword>
<evidence type="ECO:0000256" key="4">
    <source>
        <dbReference type="ARBA" id="ARBA00022763"/>
    </source>
</evidence>
<evidence type="ECO:0000256" key="8">
    <source>
        <dbReference type="ARBA" id="ARBA00023004"/>
    </source>
</evidence>
<keyword evidence="8" id="KW-0408">Iron</keyword>
<protein>
    <submittedName>
        <fullName evidence="15">Rad3-related DNA helicase</fullName>
    </submittedName>
</protein>
<evidence type="ECO:0000256" key="6">
    <source>
        <dbReference type="ARBA" id="ARBA00022806"/>
    </source>
</evidence>
<keyword evidence="6 15" id="KW-0347">Helicase</keyword>
<evidence type="ECO:0000256" key="10">
    <source>
        <dbReference type="ARBA" id="ARBA00023125"/>
    </source>
</evidence>
<dbReference type="EMBL" id="RJUK01000001">
    <property type="protein sequence ID" value="ROQ20146.1"/>
    <property type="molecule type" value="Genomic_DNA"/>
</dbReference>
<evidence type="ECO:0000256" key="3">
    <source>
        <dbReference type="ARBA" id="ARBA00022741"/>
    </source>
</evidence>
<dbReference type="OrthoDB" id="9765586at2"/>
<dbReference type="InterPro" id="IPR011604">
    <property type="entry name" value="PDDEXK-like_dom_sf"/>
</dbReference>
<dbReference type="Proteomes" id="UP000273643">
    <property type="component" value="Unassembled WGS sequence"/>
</dbReference>